<feature type="region of interest" description="Disordered" evidence="4">
    <location>
        <begin position="64"/>
        <end position="87"/>
    </location>
</feature>
<dbReference type="AlphaFoldDB" id="A0A7R7IEI7"/>
<comment type="similarity">
    <text evidence="2">Belongs to the alpha/beta-type SASP family.</text>
</comment>
<reference evidence="5 6" key="1">
    <citation type="submission" date="2020-11" db="EMBL/GenBank/DDBJ databases">
        <title>Draft genome sequencing of a Lachnospiraceae strain isolated from anoxic soil subjected to BSD treatment.</title>
        <authorList>
            <person name="Uek A."/>
            <person name="Tonouchi A."/>
        </authorList>
    </citation>
    <scope>NUCLEOTIDE SEQUENCE [LARGE SCALE GENOMIC DNA]</scope>
    <source>
        <strain evidence="5 6">TB5</strain>
    </source>
</reference>
<dbReference type="Pfam" id="PF00269">
    <property type="entry name" value="SASP"/>
    <property type="match status" value="1"/>
</dbReference>
<dbReference type="InterPro" id="IPR018126">
    <property type="entry name" value="SASP_alpha/beta-type_CS"/>
</dbReference>
<dbReference type="RefSeq" id="WP_271713219.1">
    <property type="nucleotide sequence ID" value="NZ_AP024169.1"/>
</dbReference>
<dbReference type="Gene3D" id="6.10.10.80">
    <property type="entry name" value="Small, acid-soluble spore protein, alpha/beta type-like"/>
    <property type="match status" value="1"/>
</dbReference>
<evidence type="ECO:0000256" key="3">
    <source>
        <dbReference type="ARBA" id="ARBA00023125"/>
    </source>
</evidence>
<evidence type="ECO:0008006" key="7">
    <source>
        <dbReference type="Google" id="ProtNLM"/>
    </source>
</evidence>
<dbReference type="InterPro" id="IPR038300">
    <property type="entry name" value="SASP_sf_alpha/beta"/>
</dbReference>
<evidence type="ECO:0000256" key="1">
    <source>
        <dbReference type="ARBA" id="ARBA00003863"/>
    </source>
</evidence>
<keyword evidence="6" id="KW-1185">Reference proteome</keyword>
<dbReference type="KEGG" id="ahb:bsdtb5_34440"/>
<name>A0A7R7IEI7_9FIRM</name>
<evidence type="ECO:0000313" key="5">
    <source>
        <dbReference type="EMBL" id="BCN32149.1"/>
    </source>
</evidence>
<evidence type="ECO:0000313" key="6">
    <source>
        <dbReference type="Proteomes" id="UP000595897"/>
    </source>
</evidence>
<dbReference type="Proteomes" id="UP000595897">
    <property type="component" value="Chromosome"/>
</dbReference>
<organism evidence="5 6">
    <name type="scientific">Anaeromicropila herbilytica</name>
    <dbReference type="NCBI Taxonomy" id="2785025"/>
    <lineage>
        <taxon>Bacteria</taxon>
        <taxon>Bacillati</taxon>
        <taxon>Bacillota</taxon>
        <taxon>Clostridia</taxon>
        <taxon>Lachnospirales</taxon>
        <taxon>Lachnospiraceae</taxon>
        <taxon>Anaeromicropila</taxon>
    </lineage>
</organism>
<dbReference type="GO" id="GO:0006265">
    <property type="term" value="P:DNA topological change"/>
    <property type="evidence" value="ECO:0007669"/>
    <property type="project" value="InterPro"/>
</dbReference>
<gene>
    <name evidence="5" type="ORF">bsdtb5_34440</name>
</gene>
<dbReference type="EMBL" id="AP024169">
    <property type="protein sequence ID" value="BCN32149.1"/>
    <property type="molecule type" value="Genomic_DNA"/>
</dbReference>
<evidence type="ECO:0000256" key="4">
    <source>
        <dbReference type="SAM" id="MobiDB-lite"/>
    </source>
</evidence>
<evidence type="ECO:0000256" key="2">
    <source>
        <dbReference type="ARBA" id="ARBA00005442"/>
    </source>
</evidence>
<comment type="function">
    <text evidence="1">SASP are bound to spore DNA. They are double-stranded DNA-binding proteins that cause DNA to change to an a-like conformation. They protect the DNA backbone from chemical and enzymatic cleavage and are thus involved in dormant spore's high resistance to UV light.</text>
</comment>
<accession>A0A7R7IEI7</accession>
<dbReference type="PROSITE" id="PS00304">
    <property type="entry name" value="SASP_1"/>
    <property type="match status" value="1"/>
</dbReference>
<sequence>MSLKKDKVDKDTNLKDLKPELQMKYEIAKELGLFDRVLENGWKNLSAKETGRIGGLMTKRKKEMKEAENKAAESKAVGLETNRDKIS</sequence>
<dbReference type="GO" id="GO:0003690">
    <property type="term" value="F:double-stranded DNA binding"/>
    <property type="evidence" value="ECO:0007669"/>
    <property type="project" value="InterPro"/>
</dbReference>
<dbReference type="InterPro" id="IPR001448">
    <property type="entry name" value="SASP_alpha/beta-type"/>
</dbReference>
<proteinExistence type="inferred from homology"/>
<keyword evidence="3" id="KW-0238">DNA-binding</keyword>
<feature type="compositionally biased region" description="Basic and acidic residues" evidence="4">
    <location>
        <begin position="64"/>
        <end position="73"/>
    </location>
</feature>
<protein>
    <recommendedName>
        <fullName evidence="7">Small, acid-soluble spore protein, alpha/beta type</fullName>
    </recommendedName>
</protein>